<dbReference type="EMBL" id="MJIL01000096">
    <property type="protein sequence ID" value="OLQ70830.1"/>
    <property type="molecule type" value="Genomic_DNA"/>
</dbReference>
<comment type="caution">
    <text evidence="3">The sequence shown here is derived from an EMBL/GenBank/DDBJ whole genome shotgun (WGS) entry which is preliminary data.</text>
</comment>
<gene>
    <name evidence="3" type="ORF">BIT28_15145</name>
</gene>
<dbReference type="OrthoDB" id="6272517at2"/>
<evidence type="ECO:0000313" key="3">
    <source>
        <dbReference type="EMBL" id="OLQ70830.1"/>
    </source>
</evidence>
<evidence type="ECO:0000256" key="2">
    <source>
        <dbReference type="SAM" id="SignalP"/>
    </source>
</evidence>
<keyword evidence="2" id="KW-0732">Signal</keyword>
<dbReference type="AlphaFoldDB" id="A0A1Q9G974"/>
<feature type="region of interest" description="Disordered" evidence="1">
    <location>
        <begin position="81"/>
        <end position="103"/>
    </location>
</feature>
<evidence type="ECO:0000313" key="4">
    <source>
        <dbReference type="Proteomes" id="UP000186905"/>
    </source>
</evidence>
<keyword evidence="4" id="KW-1185">Reference proteome</keyword>
<protein>
    <submittedName>
        <fullName evidence="3">Uncharacterized protein</fullName>
    </submittedName>
</protein>
<feature type="signal peptide" evidence="2">
    <location>
        <begin position="1"/>
        <end position="23"/>
    </location>
</feature>
<accession>A0A1Q9G974</accession>
<evidence type="ECO:0000256" key="1">
    <source>
        <dbReference type="SAM" id="MobiDB-lite"/>
    </source>
</evidence>
<feature type="chain" id="PRO_5012751188" evidence="2">
    <location>
        <begin position="24"/>
        <end position="189"/>
    </location>
</feature>
<dbReference type="Proteomes" id="UP000186905">
    <property type="component" value="Unassembled WGS sequence"/>
</dbReference>
<sequence>MLTTFFRAIMLVFCLGVASFAHAETNQAAIRLALPASVSQHVTESSKLVLIDADAHSDTDSRQAVTEQGSLVWDFSQHHSSKSESKSQQGSSQPHKQHSTEHRDYDPALVNSSRMASLVHHDPEEVQPFYQLAIELPVEPAPSLVVGYCVNFSESLNWMLNTNPPSCRISGWKETNLTYTIYQPPFLRT</sequence>
<name>A0A1Q9G974_9GAMM</name>
<dbReference type="STRING" id="1903952.BIT28_15145"/>
<proteinExistence type="predicted"/>
<reference evidence="3 4" key="1">
    <citation type="submission" date="2016-09" db="EMBL/GenBank/DDBJ databases">
        <title>Photobacterium proteolyticum sp. nov. a protease producing bacterium isolated from ocean sediments of Laizhou Bay.</title>
        <authorList>
            <person name="Li Y."/>
        </authorList>
    </citation>
    <scope>NUCLEOTIDE SEQUENCE [LARGE SCALE GENOMIC DNA]</scope>
    <source>
        <strain evidence="3 4">13-12</strain>
    </source>
</reference>
<organism evidence="3 4">
    <name type="scientific">Photobacterium proteolyticum</name>
    <dbReference type="NCBI Taxonomy" id="1903952"/>
    <lineage>
        <taxon>Bacteria</taxon>
        <taxon>Pseudomonadati</taxon>
        <taxon>Pseudomonadota</taxon>
        <taxon>Gammaproteobacteria</taxon>
        <taxon>Vibrionales</taxon>
        <taxon>Vibrionaceae</taxon>
        <taxon>Photobacterium</taxon>
    </lineage>
</organism>